<dbReference type="EMBL" id="LKAM01000002">
    <property type="protein sequence ID" value="KUM49666.1"/>
    <property type="molecule type" value="Genomic_DNA"/>
</dbReference>
<name>A0A101M253_PICGL</name>
<comment type="caution">
    <text evidence="1">The sequence shown here is derived from an EMBL/GenBank/DDBJ whole genome shotgun (WGS) entry which is preliminary data.</text>
</comment>
<sequence>MLSVELVLPQQQDLQLDLQLPPLPFVMKLRSSGSRDSYSSTGAQMLLTDLAYPASDDG</sequence>
<accession>A0A101M253</accession>
<evidence type="ECO:0000313" key="1">
    <source>
        <dbReference type="EMBL" id="KUM49666.1"/>
    </source>
</evidence>
<protein>
    <submittedName>
        <fullName evidence="1">Uncharacterized protein</fullName>
    </submittedName>
</protein>
<dbReference type="AlphaFoldDB" id="A0A101M253"/>
<geneLocation type="mitochondrion" evidence="1"/>
<proteinExistence type="predicted"/>
<reference evidence="1" key="1">
    <citation type="journal article" date="2015" name="Genome Biol. Evol.">
        <title>Organellar Genomes of White Spruce (Picea glauca): Assembly and Annotation.</title>
        <authorList>
            <person name="Jackman S.D."/>
            <person name="Warren R.L."/>
            <person name="Gibb E.A."/>
            <person name="Vandervalk B.P."/>
            <person name="Mohamadi H."/>
            <person name="Chu J."/>
            <person name="Raymond A."/>
            <person name="Pleasance S."/>
            <person name="Coope R."/>
            <person name="Wildung M.R."/>
            <person name="Ritland C.E."/>
            <person name="Bousquet J."/>
            <person name="Jones S.J."/>
            <person name="Bohlmann J."/>
            <person name="Birol I."/>
        </authorList>
    </citation>
    <scope>NUCLEOTIDE SEQUENCE [LARGE SCALE GENOMIC DNA]</scope>
    <source>
        <tissue evidence="1">Flushing bud</tissue>
    </source>
</reference>
<gene>
    <name evidence="1" type="ORF">ABT39_MTgene2892</name>
</gene>
<organism evidence="1">
    <name type="scientific">Picea glauca</name>
    <name type="common">White spruce</name>
    <name type="synonym">Pinus glauca</name>
    <dbReference type="NCBI Taxonomy" id="3330"/>
    <lineage>
        <taxon>Eukaryota</taxon>
        <taxon>Viridiplantae</taxon>
        <taxon>Streptophyta</taxon>
        <taxon>Embryophyta</taxon>
        <taxon>Tracheophyta</taxon>
        <taxon>Spermatophyta</taxon>
        <taxon>Pinopsida</taxon>
        <taxon>Pinidae</taxon>
        <taxon>Conifers I</taxon>
        <taxon>Pinales</taxon>
        <taxon>Pinaceae</taxon>
        <taxon>Picea</taxon>
    </lineage>
</organism>
<keyword evidence="1" id="KW-0496">Mitochondrion</keyword>